<evidence type="ECO:0000313" key="1">
    <source>
        <dbReference type="EMBL" id="KAL0202414.1"/>
    </source>
</evidence>
<organism evidence="1 2">
    <name type="scientific">Cirrhinus mrigala</name>
    <name type="common">Mrigala</name>
    <dbReference type="NCBI Taxonomy" id="683832"/>
    <lineage>
        <taxon>Eukaryota</taxon>
        <taxon>Metazoa</taxon>
        <taxon>Chordata</taxon>
        <taxon>Craniata</taxon>
        <taxon>Vertebrata</taxon>
        <taxon>Euteleostomi</taxon>
        <taxon>Actinopterygii</taxon>
        <taxon>Neopterygii</taxon>
        <taxon>Teleostei</taxon>
        <taxon>Ostariophysi</taxon>
        <taxon>Cypriniformes</taxon>
        <taxon>Cyprinidae</taxon>
        <taxon>Labeoninae</taxon>
        <taxon>Labeonini</taxon>
        <taxon>Cirrhinus</taxon>
    </lineage>
</organism>
<dbReference type="EMBL" id="JAMKFB020000001">
    <property type="protein sequence ID" value="KAL0202414.1"/>
    <property type="molecule type" value="Genomic_DNA"/>
</dbReference>
<proteinExistence type="predicted"/>
<keyword evidence="2" id="KW-1185">Reference proteome</keyword>
<evidence type="ECO:0000313" key="2">
    <source>
        <dbReference type="Proteomes" id="UP001529510"/>
    </source>
</evidence>
<reference evidence="1 2" key="1">
    <citation type="submission" date="2024-05" db="EMBL/GenBank/DDBJ databases">
        <title>Genome sequencing and assembly of Indian major carp, Cirrhinus mrigala (Hamilton, 1822).</title>
        <authorList>
            <person name="Mohindra V."/>
            <person name="Chowdhury L.M."/>
            <person name="Lal K."/>
            <person name="Jena J.K."/>
        </authorList>
    </citation>
    <scope>NUCLEOTIDE SEQUENCE [LARGE SCALE GENOMIC DNA]</scope>
    <source>
        <strain evidence="1">CM1030</strain>
        <tissue evidence="1">Blood</tissue>
    </source>
</reference>
<protein>
    <submittedName>
        <fullName evidence="1">Uncharacterized protein</fullName>
    </submittedName>
</protein>
<dbReference type="Gene3D" id="2.60.40.1930">
    <property type="match status" value="1"/>
</dbReference>
<gene>
    <name evidence="1" type="ORF">M9458_000432</name>
</gene>
<feature type="non-terminal residue" evidence="1">
    <location>
        <position position="1"/>
    </location>
</feature>
<name>A0ABD0RV23_CIRMR</name>
<feature type="non-terminal residue" evidence="1">
    <location>
        <position position="54"/>
    </location>
</feature>
<sequence length="54" mass="6222">KLFYDDPLEKQYVYLQAQFPSVTLKKKVMLSFQAGYIFVQTDKPIYTPASTGTI</sequence>
<dbReference type="Proteomes" id="UP001529510">
    <property type="component" value="Unassembled WGS sequence"/>
</dbReference>
<comment type="caution">
    <text evidence="1">The sequence shown here is derived from an EMBL/GenBank/DDBJ whole genome shotgun (WGS) entry which is preliminary data.</text>
</comment>
<dbReference type="AlphaFoldDB" id="A0ABD0RV23"/>
<accession>A0ABD0RV23</accession>